<protein>
    <submittedName>
        <fullName evidence="2">Uncharacterized protein</fullName>
    </submittedName>
</protein>
<keyword evidence="3" id="KW-1185">Reference proteome</keyword>
<evidence type="ECO:0000256" key="1">
    <source>
        <dbReference type="SAM" id="MobiDB-lite"/>
    </source>
</evidence>
<organism evidence="3">
    <name type="scientific">Pyrenophora teres f. teres (strain 0-1)</name>
    <name type="common">Barley net blotch fungus</name>
    <name type="synonym">Drechslera teres f. teres</name>
    <dbReference type="NCBI Taxonomy" id="861557"/>
    <lineage>
        <taxon>Eukaryota</taxon>
        <taxon>Fungi</taxon>
        <taxon>Dikarya</taxon>
        <taxon>Ascomycota</taxon>
        <taxon>Pezizomycotina</taxon>
        <taxon>Dothideomycetes</taxon>
        <taxon>Pleosporomycetidae</taxon>
        <taxon>Pleosporales</taxon>
        <taxon>Pleosporineae</taxon>
        <taxon>Pleosporaceae</taxon>
        <taxon>Pyrenophora</taxon>
    </lineage>
</organism>
<dbReference type="Proteomes" id="UP000001067">
    <property type="component" value="Unassembled WGS sequence"/>
</dbReference>
<dbReference type="KEGG" id="pte:PTT_14944"/>
<reference evidence="2 3" key="1">
    <citation type="journal article" date="2010" name="Genome Biol.">
        <title>A first genome assembly of the barley fungal pathogen Pyrenophora teres f. teres.</title>
        <authorList>
            <person name="Ellwood S.R."/>
            <person name="Liu Z."/>
            <person name="Syme R.A."/>
            <person name="Lai Z."/>
            <person name="Hane J.K."/>
            <person name="Keiper F."/>
            <person name="Moffat C.S."/>
            <person name="Oliver R.P."/>
            <person name="Friesen T.L."/>
        </authorList>
    </citation>
    <scope>NUCLEOTIDE SEQUENCE [LARGE SCALE GENOMIC DNA]</scope>
    <source>
        <strain evidence="2 3">0-1</strain>
    </source>
</reference>
<feature type="region of interest" description="Disordered" evidence="1">
    <location>
        <begin position="110"/>
        <end position="152"/>
    </location>
</feature>
<sequence>MCIETYTRYLRCTHTQLQRWDYCAILIPTDRIPSTGRSCRKYKLRYKDTYNNDACFECLRERAIAEATGAVLPDRGGMEKLPARGTFARNHTFSKIAGGTVMGNMMVEKRGSKDSEGSLARSDGPGSPVKVAWEKDEEGGGQGEDKKKKKGIKGWFKQILQGNDMDRTEAEAMVFQFQRMDA</sequence>
<dbReference type="eggNOG" id="ENOG502T4E4">
    <property type="taxonomic scope" value="Eukaryota"/>
</dbReference>
<name>E3RZ92_PYRTT</name>
<gene>
    <name evidence="2" type="ORF">PTT_14944</name>
</gene>
<proteinExistence type="predicted"/>
<evidence type="ECO:0000313" key="3">
    <source>
        <dbReference type="Proteomes" id="UP000001067"/>
    </source>
</evidence>
<dbReference type="HOGENOM" id="CLU_1489728_0_0_1"/>
<dbReference type="EMBL" id="GL536034">
    <property type="protein sequence ID" value="EFQ88983.1"/>
    <property type="molecule type" value="Genomic_DNA"/>
</dbReference>
<dbReference type="AlphaFoldDB" id="E3RZ92"/>
<dbReference type="OrthoDB" id="3693593at2759"/>
<evidence type="ECO:0000313" key="2">
    <source>
        <dbReference type="EMBL" id="EFQ88983.1"/>
    </source>
</evidence>
<accession>E3RZ92</accession>